<keyword evidence="4" id="KW-0720">Serine protease</keyword>
<dbReference type="EMBL" id="JABANP010000432">
    <property type="protein sequence ID" value="KAF4682435.1"/>
    <property type="molecule type" value="Genomic_DNA"/>
</dbReference>
<dbReference type="SUPFAM" id="SSF52743">
    <property type="entry name" value="Subtilisin-like"/>
    <property type="match status" value="1"/>
</dbReference>
<sequence length="378" mass="40207">MVEVLMLHILSFISVLVVISEAAANIADGKTIVSIRGKSSSFASRSLKSSKSSPSSFLDVRSVARMLDAQLGGGRRLSASEKTVVDCLSEEEAVDSMFTVGVQVIDTASINCNATREEMCQYSKDASGSLDIEALCEPNYAWEREQGTDYLNRQLSAATPSPTPFVKPPPTAVVNVDDPLAVYQHYLQTIGFDISVESQASVANSSGTPLQNVVVAIVDSGTDESHEDLHTSIYTDENGKTIGYDFFDNDPIPDDVFGHGTHLAGIISAKANNSIGIAGISEAKIMPLKVFGGASTSTSTARIVSAVEYALSNGSASGLDCVYCHCPLCDIQVSTAGGCGRRGDGRNKCWFGGQGHQQEQDLPVCFRRGGRYAVRGLR</sequence>
<evidence type="ECO:0000256" key="2">
    <source>
        <dbReference type="ARBA" id="ARBA00022670"/>
    </source>
</evidence>
<dbReference type="GO" id="GO:0006508">
    <property type="term" value="P:proteolysis"/>
    <property type="evidence" value="ECO:0007669"/>
    <property type="project" value="UniProtKB-KW"/>
</dbReference>
<dbReference type="EC" id="3.4.21.62" evidence="6"/>
<gene>
    <name evidence="10" type="primary">SUB2_19</name>
    <name evidence="10" type="ORF">FOZ60_010572</name>
</gene>
<feature type="signal peptide" evidence="8">
    <location>
        <begin position="1"/>
        <end position="22"/>
    </location>
</feature>
<reference evidence="10 11" key="1">
    <citation type="submission" date="2020-04" db="EMBL/GenBank/DDBJ databases">
        <title>Perkinsus olseni comparative genomics.</title>
        <authorList>
            <person name="Bogema D.R."/>
        </authorList>
    </citation>
    <scope>NUCLEOTIDE SEQUENCE [LARGE SCALE GENOMIC DNA]</scope>
    <source>
        <strain evidence="10">00978-12</strain>
    </source>
</reference>
<evidence type="ECO:0000259" key="9">
    <source>
        <dbReference type="Pfam" id="PF00082"/>
    </source>
</evidence>
<evidence type="ECO:0000313" key="10">
    <source>
        <dbReference type="EMBL" id="KAF4682435.1"/>
    </source>
</evidence>
<evidence type="ECO:0000256" key="3">
    <source>
        <dbReference type="ARBA" id="ARBA00022801"/>
    </source>
</evidence>
<dbReference type="InterPro" id="IPR036852">
    <property type="entry name" value="Peptidase_S8/S53_dom_sf"/>
</dbReference>
<evidence type="ECO:0000256" key="5">
    <source>
        <dbReference type="ARBA" id="ARBA00023529"/>
    </source>
</evidence>
<comment type="caution">
    <text evidence="10">The sequence shown here is derived from an EMBL/GenBank/DDBJ whole genome shotgun (WGS) entry which is preliminary data.</text>
</comment>
<evidence type="ECO:0000256" key="7">
    <source>
        <dbReference type="PROSITE-ProRule" id="PRU01240"/>
    </source>
</evidence>
<dbReference type="OrthoDB" id="531541at2759"/>
<dbReference type="Proteomes" id="UP000541610">
    <property type="component" value="Unassembled WGS sequence"/>
</dbReference>
<dbReference type="GO" id="GO:0004252">
    <property type="term" value="F:serine-type endopeptidase activity"/>
    <property type="evidence" value="ECO:0007669"/>
    <property type="project" value="UniProtKB-EC"/>
</dbReference>
<keyword evidence="3" id="KW-0378">Hydrolase</keyword>
<dbReference type="Gene3D" id="3.40.50.200">
    <property type="entry name" value="Peptidase S8/S53 domain"/>
    <property type="match status" value="1"/>
</dbReference>
<comment type="caution">
    <text evidence="7">Lacks conserved residue(s) required for the propagation of feature annotation.</text>
</comment>
<dbReference type="AlphaFoldDB" id="A0A7J6NEX0"/>
<comment type="similarity">
    <text evidence="1 7">Belongs to the peptidase S8 family.</text>
</comment>
<accession>A0A7J6NEX0</accession>
<evidence type="ECO:0000313" key="11">
    <source>
        <dbReference type="Proteomes" id="UP000541610"/>
    </source>
</evidence>
<dbReference type="PRINTS" id="PR00723">
    <property type="entry name" value="SUBTILISIN"/>
</dbReference>
<keyword evidence="2" id="KW-0645">Protease</keyword>
<name>A0A7J6NEX0_PEROL</name>
<feature type="chain" id="PRO_5029828782" description="subtilisin" evidence="8">
    <location>
        <begin position="23"/>
        <end position="378"/>
    </location>
</feature>
<dbReference type="PANTHER" id="PTHR43806">
    <property type="entry name" value="PEPTIDASE S8"/>
    <property type="match status" value="1"/>
</dbReference>
<protein>
    <recommendedName>
        <fullName evidence="6">subtilisin</fullName>
        <ecNumber evidence="6">3.4.21.62</ecNumber>
    </recommendedName>
</protein>
<dbReference type="PROSITE" id="PS51892">
    <property type="entry name" value="SUBTILASE"/>
    <property type="match status" value="1"/>
</dbReference>
<feature type="domain" description="Peptidase S8/S53" evidence="9">
    <location>
        <begin position="212"/>
        <end position="313"/>
    </location>
</feature>
<dbReference type="InterPro" id="IPR000209">
    <property type="entry name" value="Peptidase_S8/S53_dom"/>
</dbReference>
<proteinExistence type="inferred from homology"/>
<evidence type="ECO:0000256" key="8">
    <source>
        <dbReference type="SAM" id="SignalP"/>
    </source>
</evidence>
<keyword evidence="8" id="KW-0732">Signal</keyword>
<comment type="catalytic activity">
    <reaction evidence="5">
        <text>Hydrolysis of proteins with broad specificity for peptide bonds, and a preference for a large uncharged residue in P1. Hydrolyzes peptide amides.</text>
        <dbReference type="EC" id="3.4.21.62"/>
    </reaction>
</comment>
<evidence type="ECO:0000256" key="1">
    <source>
        <dbReference type="ARBA" id="ARBA00011073"/>
    </source>
</evidence>
<dbReference type="InterPro" id="IPR015500">
    <property type="entry name" value="Peptidase_S8_subtilisin-rel"/>
</dbReference>
<dbReference type="PANTHER" id="PTHR43806:SF11">
    <property type="entry name" value="CEREVISIN-RELATED"/>
    <property type="match status" value="1"/>
</dbReference>
<evidence type="ECO:0000256" key="6">
    <source>
        <dbReference type="ARBA" id="ARBA00023619"/>
    </source>
</evidence>
<dbReference type="InterPro" id="IPR050131">
    <property type="entry name" value="Peptidase_S8_subtilisin-like"/>
</dbReference>
<organism evidence="10 11">
    <name type="scientific">Perkinsus olseni</name>
    <name type="common">Perkinsus atlanticus</name>
    <dbReference type="NCBI Taxonomy" id="32597"/>
    <lineage>
        <taxon>Eukaryota</taxon>
        <taxon>Sar</taxon>
        <taxon>Alveolata</taxon>
        <taxon>Perkinsozoa</taxon>
        <taxon>Perkinsea</taxon>
        <taxon>Perkinsida</taxon>
        <taxon>Perkinsidae</taxon>
        <taxon>Perkinsus</taxon>
    </lineage>
</organism>
<dbReference type="Pfam" id="PF00082">
    <property type="entry name" value="Peptidase_S8"/>
    <property type="match status" value="1"/>
</dbReference>
<evidence type="ECO:0000256" key="4">
    <source>
        <dbReference type="ARBA" id="ARBA00022825"/>
    </source>
</evidence>